<reference evidence="1 2" key="1">
    <citation type="submission" date="2020-03" db="EMBL/GenBank/DDBJ databases">
        <authorList>
            <person name="Bakhshi Ganjeh M."/>
        </authorList>
    </citation>
    <scope>NUCLEOTIDE SEQUENCE [LARGE SCALE GENOMIC DNA]</scope>
    <source>
        <strain evidence="2">Iran 50</strain>
    </source>
</reference>
<organism evidence="1 2">
    <name type="scientific">Brenneria izadpanahii</name>
    <dbReference type="NCBI Taxonomy" id="2722756"/>
    <lineage>
        <taxon>Bacteria</taxon>
        <taxon>Pseudomonadati</taxon>
        <taxon>Pseudomonadota</taxon>
        <taxon>Gammaproteobacteria</taxon>
        <taxon>Enterobacterales</taxon>
        <taxon>Pectobacteriaceae</taxon>
        <taxon>Brenneria</taxon>
    </lineage>
</organism>
<dbReference type="EMBL" id="CP050854">
    <property type="protein sequence ID" value="QTF08709.1"/>
    <property type="molecule type" value="Genomic_DNA"/>
</dbReference>
<sequence length="47" mass="5621">MLVTIKTDNDGKDRTFVTEYSQKWQGYRLDKNEDTGWILTFLDEYVS</sequence>
<proteinExistence type="predicted"/>
<dbReference type="Proteomes" id="UP000671960">
    <property type="component" value="Chromosome"/>
</dbReference>
<accession>A0ABX7USZ6</accession>
<keyword evidence="2" id="KW-1185">Reference proteome</keyword>
<evidence type="ECO:0000313" key="2">
    <source>
        <dbReference type="Proteomes" id="UP000671960"/>
    </source>
</evidence>
<gene>
    <name evidence="1" type="ORF">HC231_12950</name>
</gene>
<evidence type="ECO:0000313" key="1">
    <source>
        <dbReference type="EMBL" id="QTF08709.1"/>
    </source>
</evidence>
<name>A0ABX7USZ6_9GAMM</name>
<dbReference type="RefSeq" id="WP_208227042.1">
    <property type="nucleotide sequence ID" value="NZ_CP050854.1"/>
</dbReference>
<protein>
    <submittedName>
        <fullName evidence="1">Uncharacterized protein</fullName>
    </submittedName>
</protein>